<proteinExistence type="predicted"/>
<dbReference type="PANTHER" id="PTHR33179">
    <property type="entry name" value="VQ MOTIF-CONTAINING PROTEIN"/>
    <property type="match status" value="1"/>
</dbReference>
<evidence type="ECO:0000313" key="3">
    <source>
        <dbReference type="EnsemblPlants" id="Kaladp0059s0011.1.v1.1.CDS.1"/>
    </source>
</evidence>
<dbReference type="AlphaFoldDB" id="A0A7N0UCU5"/>
<feature type="compositionally biased region" description="Basic residues" evidence="1">
    <location>
        <begin position="69"/>
        <end position="79"/>
    </location>
</feature>
<dbReference type="Proteomes" id="UP000594263">
    <property type="component" value="Unplaced"/>
</dbReference>
<dbReference type="Gramene" id="Kaladp0059s0011.1.v1.1">
    <property type="protein sequence ID" value="Kaladp0059s0011.1.v1.1.CDS.1"/>
    <property type="gene ID" value="Kaladp0059s0011.v1.1"/>
</dbReference>
<protein>
    <recommendedName>
        <fullName evidence="2">VQ domain-containing protein</fullName>
    </recommendedName>
</protein>
<feature type="compositionally biased region" description="Polar residues" evidence="1">
    <location>
        <begin position="36"/>
        <end position="46"/>
    </location>
</feature>
<evidence type="ECO:0000259" key="2">
    <source>
        <dbReference type="Pfam" id="PF05678"/>
    </source>
</evidence>
<feature type="domain" description="VQ" evidence="2">
    <location>
        <begin position="81"/>
        <end position="106"/>
    </location>
</feature>
<dbReference type="InterPro" id="IPR039609">
    <property type="entry name" value="VQ_15/22"/>
</dbReference>
<reference evidence="3" key="1">
    <citation type="submission" date="2021-01" db="UniProtKB">
        <authorList>
            <consortium name="EnsemblPlants"/>
        </authorList>
    </citation>
    <scope>IDENTIFICATION</scope>
</reference>
<feature type="compositionally biased region" description="Low complexity" evidence="1">
    <location>
        <begin position="47"/>
        <end position="68"/>
    </location>
</feature>
<name>A0A7N0UCU5_KALFE</name>
<feature type="region of interest" description="Disordered" evidence="1">
    <location>
        <begin position="36"/>
        <end position="85"/>
    </location>
</feature>
<feature type="region of interest" description="Disordered" evidence="1">
    <location>
        <begin position="165"/>
        <end position="187"/>
    </location>
</feature>
<dbReference type="PANTHER" id="PTHR33179:SF29">
    <property type="entry name" value="OS06G0666400 PROTEIN"/>
    <property type="match status" value="1"/>
</dbReference>
<dbReference type="InterPro" id="IPR008889">
    <property type="entry name" value="VQ"/>
</dbReference>
<dbReference type="Pfam" id="PF05678">
    <property type="entry name" value="VQ"/>
    <property type="match status" value="1"/>
</dbReference>
<evidence type="ECO:0000256" key="1">
    <source>
        <dbReference type="SAM" id="MobiDB-lite"/>
    </source>
</evidence>
<dbReference type="EnsemblPlants" id="Kaladp0059s0011.1.v1.1">
    <property type="protein sequence ID" value="Kaladp0059s0011.1.v1.1.CDS.1"/>
    <property type="gene ID" value="Kaladp0059s0011.v1.1"/>
</dbReference>
<accession>A0A7N0UCU5</accession>
<evidence type="ECO:0000313" key="4">
    <source>
        <dbReference type="Proteomes" id="UP000594263"/>
    </source>
</evidence>
<keyword evidence="4" id="KW-1185">Reference proteome</keyword>
<sequence length="187" mass="19773">MSQTFTSPADWSDYFHSAPSTAASIFADHHHFTTAMGTPTTDPNPTSFSFNSGPGNSNNPVNRSNRVTKPARKRSRASRRTPTTLLSTNTSNFRAMVQQFTGGPSALGFGIGDAIDHPQPRRVADHQMSSSFAIPSGYSFQFQQQGASGGGGGGEVEQARRMIGMSTAGSTGNVKKADGGNSSSFLY</sequence>
<organism evidence="3 4">
    <name type="scientific">Kalanchoe fedtschenkoi</name>
    <name type="common">Lavender scallops</name>
    <name type="synonym">South American air plant</name>
    <dbReference type="NCBI Taxonomy" id="63787"/>
    <lineage>
        <taxon>Eukaryota</taxon>
        <taxon>Viridiplantae</taxon>
        <taxon>Streptophyta</taxon>
        <taxon>Embryophyta</taxon>
        <taxon>Tracheophyta</taxon>
        <taxon>Spermatophyta</taxon>
        <taxon>Magnoliopsida</taxon>
        <taxon>eudicotyledons</taxon>
        <taxon>Gunneridae</taxon>
        <taxon>Pentapetalae</taxon>
        <taxon>Saxifragales</taxon>
        <taxon>Crassulaceae</taxon>
        <taxon>Kalanchoe</taxon>
    </lineage>
</organism>